<dbReference type="GO" id="GO:0046933">
    <property type="term" value="F:proton-transporting ATP synthase activity, rotational mechanism"/>
    <property type="evidence" value="ECO:0007669"/>
    <property type="project" value="UniProtKB-UniRule"/>
</dbReference>
<reference evidence="16 17" key="1">
    <citation type="submission" date="2019-08" db="EMBL/GenBank/DDBJ databases">
        <title>Genone of Arthrobacter echini P9.</title>
        <authorList>
            <person name="Bowman J.P."/>
        </authorList>
    </citation>
    <scope>NUCLEOTIDE SEQUENCE [LARGE SCALE GENOMIC DNA]</scope>
    <source>
        <strain evidence="16 17">P9</strain>
    </source>
</reference>
<name>A0A5D0XSX6_9MICC</name>
<dbReference type="InterPro" id="IPR000793">
    <property type="entry name" value="ATP_synth_asu_C"/>
</dbReference>
<dbReference type="CDD" id="cd18113">
    <property type="entry name" value="ATP-synt_F1_alpha_C"/>
    <property type="match status" value="1"/>
</dbReference>
<dbReference type="PROSITE" id="PS00152">
    <property type="entry name" value="ATPASE_ALPHA_BETA"/>
    <property type="match status" value="1"/>
</dbReference>
<dbReference type="GO" id="GO:0005886">
    <property type="term" value="C:plasma membrane"/>
    <property type="evidence" value="ECO:0007669"/>
    <property type="project" value="UniProtKB-SubCell"/>
</dbReference>
<dbReference type="CDD" id="cd18116">
    <property type="entry name" value="ATP-synt_F1_alpha_N"/>
    <property type="match status" value="1"/>
</dbReference>
<keyword evidence="4 12" id="KW-1003">Cell membrane</keyword>
<dbReference type="Gene3D" id="1.20.150.20">
    <property type="entry name" value="ATP synthase alpha/beta chain, C-terminal domain"/>
    <property type="match status" value="1"/>
</dbReference>
<evidence type="ECO:0000259" key="14">
    <source>
        <dbReference type="Pfam" id="PF00306"/>
    </source>
</evidence>
<feature type="domain" description="ATPase F1/V1/A1 complex alpha/beta subunit N-terminal" evidence="15">
    <location>
        <begin position="31"/>
        <end position="96"/>
    </location>
</feature>
<keyword evidence="3 12" id="KW-0813">Transport</keyword>
<dbReference type="InterPro" id="IPR036121">
    <property type="entry name" value="ATPase_F1/V1/A1_a/bsu_N_sf"/>
</dbReference>
<dbReference type="EMBL" id="VSLD01000002">
    <property type="protein sequence ID" value="TYC99637.1"/>
    <property type="molecule type" value="Genomic_DNA"/>
</dbReference>
<dbReference type="InterPro" id="IPR004100">
    <property type="entry name" value="ATPase_F1/V1/A1_a/bsu_N"/>
</dbReference>
<evidence type="ECO:0000259" key="15">
    <source>
        <dbReference type="Pfam" id="PF02874"/>
    </source>
</evidence>
<evidence type="ECO:0000256" key="5">
    <source>
        <dbReference type="ARBA" id="ARBA00022741"/>
    </source>
</evidence>
<evidence type="ECO:0000256" key="8">
    <source>
        <dbReference type="ARBA" id="ARBA00023065"/>
    </source>
</evidence>
<evidence type="ECO:0000256" key="7">
    <source>
        <dbReference type="ARBA" id="ARBA00022967"/>
    </source>
</evidence>
<keyword evidence="6 12" id="KW-0067">ATP-binding</keyword>
<comment type="similarity">
    <text evidence="2 12">Belongs to the ATPase alpha/beta chains family.</text>
</comment>
<dbReference type="PANTHER" id="PTHR48082:SF2">
    <property type="entry name" value="ATP SYNTHASE SUBUNIT ALPHA, MITOCHONDRIAL"/>
    <property type="match status" value="1"/>
</dbReference>
<dbReference type="Pfam" id="PF00306">
    <property type="entry name" value="ATP-synt_ab_C"/>
    <property type="match status" value="1"/>
</dbReference>
<dbReference type="FunFam" id="3.40.50.300:FF:000002">
    <property type="entry name" value="ATP synthase subunit alpha"/>
    <property type="match status" value="1"/>
</dbReference>
<evidence type="ECO:0000256" key="4">
    <source>
        <dbReference type="ARBA" id="ARBA00022475"/>
    </source>
</evidence>
<dbReference type="InterPro" id="IPR027417">
    <property type="entry name" value="P-loop_NTPase"/>
</dbReference>
<dbReference type="HAMAP" id="MF_01346">
    <property type="entry name" value="ATP_synth_alpha_bact"/>
    <property type="match status" value="1"/>
</dbReference>
<evidence type="ECO:0000259" key="13">
    <source>
        <dbReference type="Pfam" id="PF00006"/>
    </source>
</evidence>
<evidence type="ECO:0000256" key="12">
    <source>
        <dbReference type="HAMAP-Rule" id="MF_01346"/>
    </source>
</evidence>
<dbReference type="CDD" id="cd01132">
    <property type="entry name" value="F1-ATPase_alpha_CD"/>
    <property type="match status" value="1"/>
</dbReference>
<dbReference type="SUPFAM" id="SSF52540">
    <property type="entry name" value="P-loop containing nucleoside triphosphate hydrolases"/>
    <property type="match status" value="1"/>
</dbReference>
<dbReference type="Gene3D" id="2.40.30.20">
    <property type="match status" value="1"/>
</dbReference>
<dbReference type="EC" id="7.1.2.2" evidence="12"/>
<evidence type="ECO:0000256" key="9">
    <source>
        <dbReference type="ARBA" id="ARBA00023136"/>
    </source>
</evidence>
<dbReference type="Pfam" id="PF00006">
    <property type="entry name" value="ATP-synt_ab"/>
    <property type="match status" value="1"/>
</dbReference>
<dbReference type="GO" id="GO:0045259">
    <property type="term" value="C:proton-transporting ATP synthase complex"/>
    <property type="evidence" value="ECO:0007669"/>
    <property type="project" value="UniProtKB-KW"/>
</dbReference>
<gene>
    <name evidence="12" type="primary">atpA</name>
    <name evidence="16" type="ORF">FQ377_06725</name>
</gene>
<comment type="catalytic activity">
    <reaction evidence="12">
        <text>ATP + H2O + 4 H(+)(in) = ADP + phosphate + 5 H(+)(out)</text>
        <dbReference type="Rhea" id="RHEA:57720"/>
        <dbReference type="ChEBI" id="CHEBI:15377"/>
        <dbReference type="ChEBI" id="CHEBI:15378"/>
        <dbReference type="ChEBI" id="CHEBI:30616"/>
        <dbReference type="ChEBI" id="CHEBI:43474"/>
        <dbReference type="ChEBI" id="CHEBI:456216"/>
        <dbReference type="EC" id="7.1.2.2"/>
    </reaction>
</comment>
<dbReference type="Gene3D" id="3.40.50.300">
    <property type="entry name" value="P-loop containing nucleotide triphosphate hydrolases"/>
    <property type="match status" value="1"/>
</dbReference>
<dbReference type="GO" id="GO:0005524">
    <property type="term" value="F:ATP binding"/>
    <property type="evidence" value="ECO:0007669"/>
    <property type="project" value="UniProtKB-UniRule"/>
</dbReference>
<dbReference type="InterPro" id="IPR033732">
    <property type="entry name" value="ATP_synth_F1_a_nt-bd_dom"/>
</dbReference>
<dbReference type="InterPro" id="IPR000194">
    <property type="entry name" value="ATPase_F1/V1/A1_a/bsu_nucl-bd"/>
</dbReference>
<accession>A0A5D0XSX6</accession>
<keyword evidence="8 12" id="KW-0406">Ion transport</keyword>
<dbReference type="OrthoDB" id="9803053at2"/>
<dbReference type="FunFam" id="1.20.150.20:FF:000001">
    <property type="entry name" value="ATP synthase subunit alpha"/>
    <property type="match status" value="1"/>
</dbReference>
<evidence type="ECO:0000313" key="17">
    <source>
        <dbReference type="Proteomes" id="UP000323410"/>
    </source>
</evidence>
<feature type="site" description="Required for activity" evidence="12">
    <location>
        <position position="374"/>
    </location>
</feature>
<keyword evidence="17" id="KW-1185">Reference proteome</keyword>
<dbReference type="InterPro" id="IPR005294">
    <property type="entry name" value="ATP_synth_F1_asu"/>
</dbReference>
<dbReference type="Proteomes" id="UP000323410">
    <property type="component" value="Unassembled WGS sequence"/>
</dbReference>
<keyword evidence="11 12" id="KW-0066">ATP synthesis</keyword>
<dbReference type="SUPFAM" id="SSF47917">
    <property type="entry name" value="C-terminal domain of alpha and beta subunits of F1 ATP synthase"/>
    <property type="match status" value="1"/>
</dbReference>
<keyword evidence="9 12" id="KW-0472">Membrane</keyword>
<sequence length="544" mass="58974">MAELTINAEDVRSALNDFAASYEPGNAERVEVGRVTTASDGIARVEGLPSVMANELLKFEDGTLGLAQNLDTREIGVVVLGDYNGIEQGQEVHRTGEILSVPVGDAFLGRVVDPLGQPIDDLGEIVAEGRRALETQAPGVTQRKSVHEPMQTGLKAIDAMIPIGRGQRQLIIGDRQTGKTALAVDTIINQKANWASGDVNKQVRCIYVAIGQKASTIAAVRQTLEDKGALEYTTIVASPASDPAGFKYLAPYAGSAIGQHWMYAGKHVLVVFDDLSKQAEAYRAVSLLLRRPPGREAYPGDVFYLHSRLLERCAKLSDDLGAGSMTGLPIIETKANDVSAYIPTNVISITDGQIFLQSDLFNANQRPAVDVGVSVSRVGGAAQVKSMKKVSGTLKLDLAQYRDMQAFAMFASDLDAASRQQLTRGARLMELLKQGQYSPMPVEQQVVSIWAGTSGYLDDVPVEDINRFETEFLEHLGHTSQVLNTLEQTGKMEDSTVEELKTLITDFKQGFFGEGVNGFGPGHEEHEAIDADSVEQEKIVRQKR</sequence>
<feature type="domain" description="ATPase F1/V1/A1 complex alpha/beta subunit nucleotide-binding" evidence="13">
    <location>
        <begin position="153"/>
        <end position="376"/>
    </location>
</feature>
<evidence type="ECO:0000256" key="10">
    <source>
        <dbReference type="ARBA" id="ARBA00023196"/>
    </source>
</evidence>
<comment type="function">
    <text evidence="12">Produces ATP from ADP in the presence of a proton gradient across the membrane. The alpha chain is a regulatory subunit.</text>
</comment>
<dbReference type="SUPFAM" id="SSF50615">
    <property type="entry name" value="N-terminal domain of alpha and beta subunits of F1 ATP synthase"/>
    <property type="match status" value="1"/>
</dbReference>
<comment type="subcellular location">
    <subcellularLocation>
        <location evidence="12">Cell membrane</location>
        <topology evidence="12">Peripheral membrane protein</topology>
    </subcellularLocation>
    <subcellularLocation>
        <location evidence="1">Membrane</location>
    </subcellularLocation>
</comment>
<proteinExistence type="inferred from homology"/>
<keyword evidence="5 12" id="KW-0547">Nucleotide-binding</keyword>
<evidence type="ECO:0000256" key="2">
    <source>
        <dbReference type="ARBA" id="ARBA00008936"/>
    </source>
</evidence>
<dbReference type="AlphaFoldDB" id="A0A5D0XSX6"/>
<evidence type="ECO:0000256" key="6">
    <source>
        <dbReference type="ARBA" id="ARBA00022840"/>
    </source>
</evidence>
<dbReference type="InterPro" id="IPR023366">
    <property type="entry name" value="ATP_synth_asu-like_sf"/>
</dbReference>
<evidence type="ECO:0000313" key="16">
    <source>
        <dbReference type="EMBL" id="TYC99637.1"/>
    </source>
</evidence>
<feature type="domain" description="ATP synthase alpha subunit C-terminal" evidence="14">
    <location>
        <begin position="383"/>
        <end position="507"/>
    </location>
</feature>
<evidence type="ECO:0000256" key="11">
    <source>
        <dbReference type="ARBA" id="ARBA00023310"/>
    </source>
</evidence>
<organism evidence="16 17">
    <name type="scientific">Arthrobacter echini</name>
    <dbReference type="NCBI Taxonomy" id="1529066"/>
    <lineage>
        <taxon>Bacteria</taxon>
        <taxon>Bacillati</taxon>
        <taxon>Actinomycetota</taxon>
        <taxon>Actinomycetes</taxon>
        <taxon>Micrococcales</taxon>
        <taxon>Micrococcaceae</taxon>
        <taxon>Arthrobacter</taxon>
    </lineage>
</organism>
<dbReference type="Pfam" id="PF02874">
    <property type="entry name" value="ATP-synt_ab_N"/>
    <property type="match status" value="1"/>
</dbReference>
<evidence type="ECO:0000256" key="1">
    <source>
        <dbReference type="ARBA" id="ARBA00004370"/>
    </source>
</evidence>
<feature type="binding site" evidence="12">
    <location>
        <begin position="173"/>
        <end position="180"/>
    </location>
    <ligand>
        <name>ATP</name>
        <dbReference type="ChEBI" id="CHEBI:30616"/>
    </ligand>
</feature>
<keyword evidence="12" id="KW-0375">Hydrogen ion transport</keyword>
<comment type="caution">
    <text evidence="16">The sequence shown here is derived from an EMBL/GenBank/DDBJ whole genome shotgun (WGS) entry which is preliminary data.</text>
</comment>
<dbReference type="GO" id="GO:0043531">
    <property type="term" value="F:ADP binding"/>
    <property type="evidence" value="ECO:0007669"/>
    <property type="project" value="TreeGrafter"/>
</dbReference>
<evidence type="ECO:0000256" key="3">
    <source>
        <dbReference type="ARBA" id="ARBA00022448"/>
    </source>
</evidence>
<protein>
    <recommendedName>
        <fullName evidence="12">ATP synthase subunit alpha</fullName>
        <ecNumber evidence="12">7.1.2.2</ecNumber>
    </recommendedName>
    <alternativeName>
        <fullName evidence="12">ATP synthase F1 sector subunit alpha</fullName>
    </alternativeName>
    <alternativeName>
        <fullName evidence="12">F-ATPase subunit alpha</fullName>
    </alternativeName>
</protein>
<dbReference type="PANTHER" id="PTHR48082">
    <property type="entry name" value="ATP SYNTHASE SUBUNIT ALPHA, MITOCHONDRIAL"/>
    <property type="match status" value="1"/>
</dbReference>
<dbReference type="RefSeq" id="WP_148600456.1">
    <property type="nucleotide sequence ID" value="NZ_VSLD01000002.1"/>
</dbReference>
<dbReference type="NCBIfam" id="TIGR00962">
    <property type="entry name" value="atpA"/>
    <property type="match status" value="1"/>
</dbReference>
<keyword evidence="10 12" id="KW-0139">CF(1)</keyword>
<dbReference type="InterPro" id="IPR038376">
    <property type="entry name" value="ATP_synth_asu_C_sf"/>
</dbReference>
<dbReference type="InterPro" id="IPR020003">
    <property type="entry name" value="ATPase_a/bsu_AS"/>
</dbReference>
<keyword evidence="7 12" id="KW-1278">Translocase</keyword>
<dbReference type="NCBIfam" id="NF009884">
    <property type="entry name" value="PRK13343.1"/>
    <property type="match status" value="1"/>
</dbReference>